<proteinExistence type="predicted"/>
<organism evidence="1 2">
    <name type="scientific">Escherichia coli</name>
    <dbReference type="NCBI Taxonomy" id="562"/>
    <lineage>
        <taxon>Bacteria</taxon>
        <taxon>Pseudomonadati</taxon>
        <taxon>Pseudomonadota</taxon>
        <taxon>Gammaproteobacteria</taxon>
        <taxon>Enterobacterales</taxon>
        <taxon>Enterobacteriaceae</taxon>
        <taxon>Escherichia</taxon>
    </lineage>
</organism>
<dbReference type="AlphaFoldDB" id="A0A376PSE4"/>
<reference evidence="1 2" key="1">
    <citation type="submission" date="2018-06" db="EMBL/GenBank/DDBJ databases">
        <authorList>
            <consortium name="Pathogen Informatics"/>
            <person name="Doyle S."/>
        </authorList>
    </citation>
    <scope>NUCLEOTIDE SEQUENCE [LARGE SCALE GENOMIC DNA]</scope>
    <source>
        <strain evidence="1 2">NCTC8621</strain>
    </source>
</reference>
<dbReference type="RefSeq" id="WP_000477941.1">
    <property type="nucleotide sequence ID" value="NZ_NKON01000018.1"/>
</dbReference>
<protein>
    <submittedName>
        <fullName evidence="1">Uncharacterized protein</fullName>
    </submittedName>
</protein>
<dbReference type="EMBL" id="UGBW01000003">
    <property type="protein sequence ID" value="STH81489.1"/>
    <property type="molecule type" value="Genomic_DNA"/>
</dbReference>
<accession>A0A376PSE4</accession>
<name>A0A376PSE4_ECOLX</name>
<evidence type="ECO:0000313" key="2">
    <source>
        <dbReference type="Proteomes" id="UP000255093"/>
    </source>
</evidence>
<gene>
    <name evidence="1" type="ORF">NCTC8621_01421</name>
</gene>
<evidence type="ECO:0000313" key="1">
    <source>
        <dbReference type="EMBL" id="STH81489.1"/>
    </source>
</evidence>
<dbReference type="Proteomes" id="UP000255093">
    <property type="component" value="Unassembled WGS sequence"/>
</dbReference>
<sequence length="73" mass="8657">MFLCCLITYSYEQVARCDGEAQRFRLCFTYLAEKCSAKSCDEEDGINKITEIEQMIKQWHQLLPRLLLLTIYQ</sequence>